<dbReference type="Gene3D" id="1.10.10.60">
    <property type="entry name" value="Homeodomain-like"/>
    <property type="match status" value="2"/>
</dbReference>
<proteinExistence type="predicted"/>
<dbReference type="OrthoDB" id="4480133at2"/>
<dbReference type="PRINTS" id="PR00032">
    <property type="entry name" value="HTHARAC"/>
</dbReference>
<gene>
    <name evidence="5" type="ORF">SAMN05444371_1085</name>
</gene>
<dbReference type="RefSeq" id="WP_072996763.1">
    <property type="nucleotide sequence ID" value="NZ_FRAM01000001.1"/>
</dbReference>
<accession>A0A1M6PGM6</accession>
<dbReference type="PROSITE" id="PS00041">
    <property type="entry name" value="HTH_ARAC_FAMILY_1"/>
    <property type="match status" value="1"/>
</dbReference>
<name>A0A1M6PGM6_9FLAO</name>
<dbReference type="EMBL" id="FRAM01000001">
    <property type="protein sequence ID" value="SHK07101.1"/>
    <property type="molecule type" value="Genomic_DNA"/>
</dbReference>
<dbReference type="PROSITE" id="PS01124">
    <property type="entry name" value="HTH_ARAC_FAMILY_2"/>
    <property type="match status" value="1"/>
</dbReference>
<sequence>MFNRITEDNFRNIQLPRQSSLVNFSSFRELRTDVLFRSFSLKFVLEGCEQYLIDGHLFKVSKGDFLLGNHFSDGKLLIQSDEDVKGLCIDISPDIIAEVSAGFHFPELTEQDLDFEKYLISENFVENKYHFSQNIIGQQLSKISQQIVGQQHYNFDFSPEFYYRLAENIVSIHYPGFLRIKNLKTVKSHTRKSLYRKIQSARDYIDLHFATIQNIESVARESSISEYHFYRLFRQIQGESPYQYITQKKLQFAKQLLKDKSLSLTDVAFICGFTDLSSFSKNFKKHFRIPPGQFR</sequence>
<evidence type="ECO:0000256" key="3">
    <source>
        <dbReference type="ARBA" id="ARBA00023163"/>
    </source>
</evidence>
<dbReference type="STRING" id="216903.SAMN05444371_1085"/>
<feature type="domain" description="HTH araC/xylS-type" evidence="4">
    <location>
        <begin position="199"/>
        <end position="295"/>
    </location>
</feature>
<dbReference type="InterPro" id="IPR018060">
    <property type="entry name" value="HTH_AraC"/>
</dbReference>
<evidence type="ECO:0000259" key="4">
    <source>
        <dbReference type="PROSITE" id="PS01124"/>
    </source>
</evidence>
<dbReference type="SMART" id="SM00342">
    <property type="entry name" value="HTH_ARAC"/>
    <property type="match status" value="1"/>
</dbReference>
<protein>
    <submittedName>
        <fullName evidence="5">AraC-type DNA-binding protein</fullName>
    </submittedName>
</protein>
<dbReference type="InterPro" id="IPR009057">
    <property type="entry name" value="Homeodomain-like_sf"/>
</dbReference>
<reference evidence="6" key="1">
    <citation type="submission" date="2016-11" db="EMBL/GenBank/DDBJ databases">
        <authorList>
            <person name="Varghese N."/>
            <person name="Submissions S."/>
        </authorList>
    </citation>
    <scope>NUCLEOTIDE SEQUENCE [LARGE SCALE GENOMIC DNA]</scope>
    <source>
        <strain evidence="6">DSM 18016</strain>
    </source>
</reference>
<evidence type="ECO:0000256" key="2">
    <source>
        <dbReference type="ARBA" id="ARBA00023125"/>
    </source>
</evidence>
<dbReference type="GO" id="GO:0043565">
    <property type="term" value="F:sequence-specific DNA binding"/>
    <property type="evidence" value="ECO:0007669"/>
    <property type="project" value="InterPro"/>
</dbReference>
<evidence type="ECO:0000313" key="5">
    <source>
        <dbReference type="EMBL" id="SHK07101.1"/>
    </source>
</evidence>
<dbReference type="GO" id="GO:0003700">
    <property type="term" value="F:DNA-binding transcription factor activity"/>
    <property type="evidence" value="ECO:0007669"/>
    <property type="project" value="InterPro"/>
</dbReference>
<keyword evidence="1" id="KW-0805">Transcription regulation</keyword>
<evidence type="ECO:0000256" key="1">
    <source>
        <dbReference type="ARBA" id="ARBA00023015"/>
    </source>
</evidence>
<dbReference type="PANTHER" id="PTHR43280:SF2">
    <property type="entry name" value="HTH-TYPE TRANSCRIPTIONAL REGULATOR EXSA"/>
    <property type="match status" value="1"/>
</dbReference>
<keyword evidence="3" id="KW-0804">Transcription</keyword>
<evidence type="ECO:0000313" key="6">
    <source>
        <dbReference type="Proteomes" id="UP000184498"/>
    </source>
</evidence>
<dbReference type="SUPFAM" id="SSF46689">
    <property type="entry name" value="Homeodomain-like"/>
    <property type="match status" value="2"/>
</dbReference>
<dbReference type="Proteomes" id="UP000184498">
    <property type="component" value="Unassembled WGS sequence"/>
</dbReference>
<organism evidence="5 6">
    <name type="scientific">Epilithonimonas mollis</name>
    <dbReference type="NCBI Taxonomy" id="216903"/>
    <lineage>
        <taxon>Bacteria</taxon>
        <taxon>Pseudomonadati</taxon>
        <taxon>Bacteroidota</taxon>
        <taxon>Flavobacteriia</taxon>
        <taxon>Flavobacteriales</taxon>
        <taxon>Weeksellaceae</taxon>
        <taxon>Chryseobacterium group</taxon>
        <taxon>Epilithonimonas</taxon>
    </lineage>
</organism>
<keyword evidence="6" id="KW-1185">Reference proteome</keyword>
<dbReference type="PANTHER" id="PTHR43280">
    <property type="entry name" value="ARAC-FAMILY TRANSCRIPTIONAL REGULATOR"/>
    <property type="match status" value="1"/>
</dbReference>
<dbReference type="InterPro" id="IPR020449">
    <property type="entry name" value="Tscrpt_reg_AraC-type_HTH"/>
</dbReference>
<dbReference type="InterPro" id="IPR018062">
    <property type="entry name" value="HTH_AraC-typ_CS"/>
</dbReference>
<dbReference type="AlphaFoldDB" id="A0A1M6PGM6"/>
<keyword evidence="2 5" id="KW-0238">DNA-binding</keyword>
<dbReference type="Pfam" id="PF12833">
    <property type="entry name" value="HTH_18"/>
    <property type="match status" value="1"/>
</dbReference>